<gene>
    <name evidence="5" type="ORF">NADFUDRAFT_46918</name>
</gene>
<accession>A0A1E3PIE1</accession>
<feature type="region of interest" description="Disordered" evidence="3">
    <location>
        <begin position="367"/>
        <end position="408"/>
    </location>
</feature>
<dbReference type="InterPro" id="IPR008271">
    <property type="entry name" value="Ser/Thr_kinase_AS"/>
</dbReference>
<dbReference type="GO" id="GO:0035556">
    <property type="term" value="P:intracellular signal transduction"/>
    <property type="evidence" value="ECO:0007669"/>
    <property type="project" value="TreeGrafter"/>
</dbReference>
<dbReference type="Gene3D" id="3.30.200.20">
    <property type="entry name" value="Phosphorylase Kinase, domain 1"/>
    <property type="match status" value="1"/>
</dbReference>
<organism evidence="5 6">
    <name type="scientific">Nadsonia fulvescens var. elongata DSM 6958</name>
    <dbReference type="NCBI Taxonomy" id="857566"/>
    <lineage>
        <taxon>Eukaryota</taxon>
        <taxon>Fungi</taxon>
        <taxon>Dikarya</taxon>
        <taxon>Ascomycota</taxon>
        <taxon>Saccharomycotina</taxon>
        <taxon>Dipodascomycetes</taxon>
        <taxon>Dipodascales</taxon>
        <taxon>Dipodascales incertae sedis</taxon>
        <taxon>Nadsonia</taxon>
    </lineage>
</organism>
<feature type="compositionally biased region" description="Low complexity" evidence="3">
    <location>
        <begin position="260"/>
        <end position="272"/>
    </location>
</feature>
<keyword evidence="2" id="KW-0067">ATP-binding</keyword>
<dbReference type="GO" id="GO:0005737">
    <property type="term" value="C:cytoplasm"/>
    <property type="evidence" value="ECO:0007669"/>
    <property type="project" value="TreeGrafter"/>
</dbReference>
<proteinExistence type="predicted"/>
<dbReference type="PROSITE" id="PS50011">
    <property type="entry name" value="PROTEIN_KINASE_DOM"/>
    <property type="match status" value="1"/>
</dbReference>
<evidence type="ECO:0000313" key="6">
    <source>
        <dbReference type="Proteomes" id="UP000095009"/>
    </source>
</evidence>
<dbReference type="PANTHER" id="PTHR24346:SF75">
    <property type="entry name" value="AURORA KINASE"/>
    <property type="match status" value="1"/>
</dbReference>
<feature type="compositionally biased region" description="Basic and acidic residues" evidence="3">
    <location>
        <begin position="43"/>
        <end position="53"/>
    </location>
</feature>
<dbReference type="STRING" id="857566.A0A1E3PIE1"/>
<feature type="compositionally biased region" description="Polar residues" evidence="3">
    <location>
        <begin position="1"/>
        <end position="24"/>
    </location>
</feature>
<feature type="compositionally biased region" description="Low complexity" evidence="3">
    <location>
        <begin position="328"/>
        <end position="346"/>
    </location>
</feature>
<evidence type="ECO:0000256" key="1">
    <source>
        <dbReference type="ARBA" id="ARBA00022741"/>
    </source>
</evidence>
<dbReference type="PANTHER" id="PTHR24346">
    <property type="entry name" value="MAP/MICROTUBULE AFFINITY-REGULATING KINASE"/>
    <property type="match status" value="1"/>
</dbReference>
<dbReference type="InterPro" id="IPR011009">
    <property type="entry name" value="Kinase-like_dom_sf"/>
</dbReference>
<keyword evidence="5" id="KW-0418">Kinase</keyword>
<sequence length="827" mass="89927">MTQARNPYLGSSLSDDPAQRSSAPGDTPSPIIGNSSSQGPTKKSQEFEDKAESAESIIPDSAASAPARRNSIFATTGPYSPVRITSSRLDNKLESCAQFGLSSSPPVTILPLSHEMRQPLRLSIPTSAPQDFSYDSIVLDSANHSALSSSPSLTFNQSRPRSSSISSLDLAYNDILSLPSPIVSSDTLNNAGIFNAFNGRSPPPISSISRFPTIRRQGRGGVATSSASSHKRIPSNPPLFMDLSLESTSMNHVTDLPCLSSVHTPTDSPSSPDSKRSISDYVPTPLTNSLVNTPGLPMKANNSPIILQKSPTIDSDPIIISKRGAKKSSPNSASSSSSSSHTPISSALPHPQYRSATYNFTSALKPDNLAEKSRTPPGDNLSGVGDANNNYFDSRQDETPKPSSIKASEVLESNTATSSTYTTLTSDIKIPMAASKLRRGPITTGSPNRVSFMANYESAGKSVAPEKENIFDAYDIDMNKTSWRAIRTLGRGAFSKVVLAIPHRRSSTTTFLNTEEASGTPADAKIDSDDNVENNVNAVAIKITNVTAAGGASRDRIESGLMRELDILKNVQHPSLIRLLGFNMDSDRALFILPYCRGGDLFILASQYRTQLTPILIRRIMAELIQAVMYLHKHYIVHRDIKLDNVLINMPIDQLLNLSSPESFPKALITLTDLGLSRIIDPENPMLTTRCGSEDYVPPELLMGQPYDGRQTDVWALGVLIYAIMEGRLPFDAPKNIGGGRSRGRTAHRIARVEWSWINLKDDPDVIWDRDAWNPAKAIVEGCLRKRDVRLTVTEIAESSWIKDGLNVELTESYCCIPDALSNRKWT</sequence>
<feature type="domain" description="Protein kinase" evidence="4">
    <location>
        <begin position="483"/>
        <end position="802"/>
    </location>
</feature>
<keyword evidence="1" id="KW-0547">Nucleotide-binding</keyword>
<evidence type="ECO:0000313" key="5">
    <source>
        <dbReference type="EMBL" id="ODQ65181.1"/>
    </source>
</evidence>
<dbReference type="PROSITE" id="PS00108">
    <property type="entry name" value="PROTEIN_KINASE_ST"/>
    <property type="match status" value="1"/>
</dbReference>
<dbReference type="Proteomes" id="UP000095009">
    <property type="component" value="Unassembled WGS sequence"/>
</dbReference>
<feature type="region of interest" description="Disordered" evidence="3">
    <location>
        <begin position="216"/>
        <end position="238"/>
    </location>
</feature>
<protein>
    <submittedName>
        <fullName evidence="5">Kinase-like protein</fullName>
    </submittedName>
</protein>
<dbReference type="EMBL" id="KV454410">
    <property type="protein sequence ID" value="ODQ65181.1"/>
    <property type="molecule type" value="Genomic_DNA"/>
</dbReference>
<dbReference type="AlphaFoldDB" id="A0A1E3PIE1"/>
<feature type="compositionally biased region" description="Polar residues" evidence="3">
    <location>
        <begin position="32"/>
        <end position="42"/>
    </location>
</feature>
<reference evidence="5 6" key="1">
    <citation type="journal article" date="2016" name="Proc. Natl. Acad. Sci. U.S.A.">
        <title>Comparative genomics of biotechnologically important yeasts.</title>
        <authorList>
            <person name="Riley R."/>
            <person name="Haridas S."/>
            <person name="Wolfe K.H."/>
            <person name="Lopes M.R."/>
            <person name="Hittinger C.T."/>
            <person name="Goeker M."/>
            <person name="Salamov A.A."/>
            <person name="Wisecaver J.H."/>
            <person name="Long T.M."/>
            <person name="Calvey C.H."/>
            <person name="Aerts A.L."/>
            <person name="Barry K.W."/>
            <person name="Choi C."/>
            <person name="Clum A."/>
            <person name="Coughlan A.Y."/>
            <person name="Deshpande S."/>
            <person name="Douglass A.P."/>
            <person name="Hanson S.J."/>
            <person name="Klenk H.-P."/>
            <person name="LaButti K.M."/>
            <person name="Lapidus A."/>
            <person name="Lindquist E.A."/>
            <person name="Lipzen A.M."/>
            <person name="Meier-Kolthoff J.P."/>
            <person name="Ohm R.A."/>
            <person name="Otillar R.P."/>
            <person name="Pangilinan J.L."/>
            <person name="Peng Y."/>
            <person name="Rokas A."/>
            <person name="Rosa C.A."/>
            <person name="Scheuner C."/>
            <person name="Sibirny A.A."/>
            <person name="Slot J.C."/>
            <person name="Stielow J.B."/>
            <person name="Sun H."/>
            <person name="Kurtzman C.P."/>
            <person name="Blackwell M."/>
            <person name="Grigoriev I.V."/>
            <person name="Jeffries T.W."/>
        </authorList>
    </citation>
    <scope>NUCLEOTIDE SEQUENCE [LARGE SCALE GENOMIC DNA]</scope>
    <source>
        <strain evidence="5 6">DSM 6958</strain>
    </source>
</reference>
<dbReference type="Gene3D" id="1.10.510.10">
    <property type="entry name" value="Transferase(Phosphotransferase) domain 1"/>
    <property type="match status" value="1"/>
</dbReference>
<evidence type="ECO:0000256" key="2">
    <source>
        <dbReference type="ARBA" id="ARBA00022840"/>
    </source>
</evidence>
<feature type="region of interest" description="Disordered" evidence="3">
    <location>
        <begin position="323"/>
        <end position="351"/>
    </location>
</feature>
<dbReference type="GO" id="GO:0005524">
    <property type="term" value="F:ATP binding"/>
    <property type="evidence" value="ECO:0007669"/>
    <property type="project" value="UniProtKB-KW"/>
</dbReference>
<evidence type="ECO:0000259" key="4">
    <source>
        <dbReference type="PROSITE" id="PS50011"/>
    </source>
</evidence>
<dbReference type="SUPFAM" id="SSF56112">
    <property type="entry name" value="Protein kinase-like (PK-like)"/>
    <property type="match status" value="1"/>
</dbReference>
<dbReference type="GO" id="GO:0004674">
    <property type="term" value="F:protein serine/threonine kinase activity"/>
    <property type="evidence" value="ECO:0007669"/>
    <property type="project" value="TreeGrafter"/>
</dbReference>
<evidence type="ECO:0000256" key="3">
    <source>
        <dbReference type="SAM" id="MobiDB-lite"/>
    </source>
</evidence>
<dbReference type="Pfam" id="PF00069">
    <property type="entry name" value="Pkinase"/>
    <property type="match status" value="1"/>
</dbReference>
<dbReference type="OrthoDB" id="410920at2759"/>
<dbReference type="InterPro" id="IPR000719">
    <property type="entry name" value="Prot_kinase_dom"/>
</dbReference>
<feature type="region of interest" description="Disordered" evidence="3">
    <location>
        <begin position="1"/>
        <end position="65"/>
    </location>
</feature>
<feature type="compositionally biased region" description="Low complexity" evidence="3">
    <location>
        <begin position="54"/>
        <end position="65"/>
    </location>
</feature>
<name>A0A1E3PIE1_9ASCO</name>
<feature type="region of interest" description="Disordered" evidence="3">
    <location>
        <begin position="260"/>
        <end position="297"/>
    </location>
</feature>
<keyword evidence="6" id="KW-1185">Reference proteome</keyword>
<keyword evidence="5" id="KW-0808">Transferase</keyword>
<dbReference type="SMART" id="SM00220">
    <property type="entry name" value="S_TKc"/>
    <property type="match status" value="1"/>
</dbReference>